<dbReference type="InterPro" id="IPR038729">
    <property type="entry name" value="Rad50/SbcC_AAA"/>
</dbReference>
<dbReference type="InterPro" id="IPR027417">
    <property type="entry name" value="P-loop_NTPase"/>
</dbReference>
<accession>A0A9D0ZC42</accession>
<feature type="coiled-coil region" evidence="1">
    <location>
        <begin position="481"/>
        <end position="508"/>
    </location>
</feature>
<dbReference type="Proteomes" id="UP000824262">
    <property type="component" value="Unassembled WGS sequence"/>
</dbReference>
<feature type="transmembrane region" description="Helical" evidence="2">
    <location>
        <begin position="341"/>
        <end position="358"/>
    </location>
</feature>
<dbReference type="PANTHER" id="PTHR41259">
    <property type="entry name" value="DOUBLE-STRAND BREAK REPAIR RAD50 ATPASE, PUTATIVE-RELATED"/>
    <property type="match status" value="1"/>
</dbReference>
<keyword evidence="1" id="KW-0175">Coiled coil</keyword>
<keyword evidence="2" id="KW-1133">Transmembrane helix</keyword>
<dbReference type="SUPFAM" id="SSF52540">
    <property type="entry name" value="P-loop containing nucleoside triphosphate hydrolases"/>
    <property type="match status" value="1"/>
</dbReference>
<keyword evidence="2" id="KW-0812">Transmembrane</keyword>
<comment type="caution">
    <text evidence="4">The sequence shown here is derived from an EMBL/GenBank/DDBJ whole genome shotgun (WGS) entry which is preliminary data.</text>
</comment>
<gene>
    <name evidence="4" type="ORF">IAB77_01255</name>
</gene>
<feature type="transmembrane region" description="Helical" evidence="2">
    <location>
        <begin position="316"/>
        <end position="335"/>
    </location>
</feature>
<reference evidence="4" key="2">
    <citation type="journal article" date="2021" name="PeerJ">
        <title>Extensive microbial diversity within the chicken gut microbiome revealed by metagenomics and culture.</title>
        <authorList>
            <person name="Gilroy R."/>
            <person name="Ravi A."/>
            <person name="Getino M."/>
            <person name="Pursley I."/>
            <person name="Horton D.L."/>
            <person name="Alikhan N.F."/>
            <person name="Baker D."/>
            <person name="Gharbi K."/>
            <person name="Hall N."/>
            <person name="Watson M."/>
            <person name="Adriaenssens E.M."/>
            <person name="Foster-Nyarko E."/>
            <person name="Jarju S."/>
            <person name="Secka A."/>
            <person name="Antonio M."/>
            <person name="Oren A."/>
            <person name="Chaudhuri R.R."/>
            <person name="La Ragione R."/>
            <person name="Hildebrand F."/>
            <person name="Pallen M.J."/>
        </authorList>
    </citation>
    <scope>NUCLEOTIDE SEQUENCE</scope>
    <source>
        <strain evidence="4">ChiBcolR7-354</strain>
    </source>
</reference>
<feature type="domain" description="Rad50/SbcC-type AAA" evidence="3">
    <location>
        <begin position="10"/>
        <end position="58"/>
    </location>
</feature>
<dbReference type="GO" id="GO:0016887">
    <property type="term" value="F:ATP hydrolysis activity"/>
    <property type="evidence" value="ECO:0007669"/>
    <property type="project" value="InterPro"/>
</dbReference>
<reference evidence="4" key="1">
    <citation type="submission" date="2020-10" db="EMBL/GenBank/DDBJ databases">
        <authorList>
            <person name="Gilroy R."/>
        </authorList>
    </citation>
    <scope>NUCLEOTIDE SEQUENCE</scope>
    <source>
        <strain evidence="4">ChiBcolR7-354</strain>
    </source>
</reference>
<dbReference type="AlphaFoldDB" id="A0A9D0ZC42"/>
<dbReference type="EMBL" id="DVGA01000018">
    <property type="protein sequence ID" value="HIQ77868.1"/>
    <property type="molecule type" value="Genomic_DNA"/>
</dbReference>
<sequence>MIIKRMTASFGCLDGKTLELKPGLNVIAAPNESGKSTWCAFIRAMLYGVDSSERARSGHLPDKLKYAPWSGAPMAGEMDISHAGRDITLRRSTKAANAPMREFSAVYTGTEERVPGLDGASAGEALTGATREVFRRSAFIGQGESAISGSAELEKRIVSVVSTGEEEGASWSEADAQLREWQRKRKYNRRGAIPALEGEIAADEEKLGAMSATVNDLERRTAELELREGEAAGRRRALDASRSAARSELSRALSSARERSERAEAAHRVAVAESAKAEAEAAGGVFGGMSAAEAAEKAEEERSRAEKLAAAAKKGASALPAAALAVLAAVCIILGAVWNVYAFAGAAVFAALAVYGFSKYSKARRAAERAASELQRLLGKYGTGSADGIAALAEEHAARVHAAESAKRREALSERELNDSREALRLAQESYVSPSDTPADALKARELSALDARISLLKSTVAELTGAAAAAGDHMALSAGLINKRERLAELESQYEAISLAVDALKAADAELQLRFSPALGRRAAEYLSRITGGRYDAVAVSRDFSVTARLTGDAEQRSSLYLSAGAADALYIALRLAIVDLTLPEEEPCPIVLDDALASVDAARRGRIMELLEEIAEKRQVILFTCTDIQPKEEK</sequence>
<dbReference type="Pfam" id="PF13476">
    <property type="entry name" value="AAA_23"/>
    <property type="match status" value="1"/>
</dbReference>
<evidence type="ECO:0000256" key="1">
    <source>
        <dbReference type="SAM" id="Coils"/>
    </source>
</evidence>
<evidence type="ECO:0000256" key="2">
    <source>
        <dbReference type="SAM" id="Phobius"/>
    </source>
</evidence>
<dbReference type="Gene3D" id="3.40.50.300">
    <property type="entry name" value="P-loop containing nucleotide triphosphate hydrolases"/>
    <property type="match status" value="2"/>
</dbReference>
<evidence type="ECO:0000259" key="3">
    <source>
        <dbReference type="Pfam" id="PF13476"/>
    </source>
</evidence>
<keyword evidence="2" id="KW-0472">Membrane</keyword>
<evidence type="ECO:0000313" key="4">
    <source>
        <dbReference type="EMBL" id="HIQ77868.1"/>
    </source>
</evidence>
<organism evidence="4 5">
    <name type="scientific">Candidatus Scatomorpha intestinavium</name>
    <dbReference type="NCBI Taxonomy" id="2840922"/>
    <lineage>
        <taxon>Bacteria</taxon>
        <taxon>Bacillati</taxon>
        <taxon>Bacillota</taxon>
        <taxon>Clostridia</taxon>
        <taxon>Eubacteriales</taxon>
        <taxon>Candidatus Scatomorpha</taxon>
    </lineage>
</organism>
<proteinExistence type="predicted"/>
<evidence type="ECO:0000313" key="5">
    <source>
        <dbReference type="Proteomes" id="UP000824262"/>
    </source>
</evidence>
<dbReference type="PANTHER" id="PTHR41259:SF1">
    <property type="entry name" value="DOUBLE-STRAND BREAK REPAIR RAD50 ATPASE, PUTATIVE-RELATED"/>
    <property type="match status" value="1"/>
</dbReference>
<dbReference type="GO" id="GO:0006302">
    <property type="term" value="P:double-strand break repair"/>
    <property type="evidence" value="ECO:0007669"/>
    <property type="project" value="InterPro"/>
</dbReference>
<name>A0A9D0ZC42_9FIRM</name>
<feature type="coiled-coil region" evidence="1">
    <location>
        <begin position="200"/>
        <end position="266"/>
    </location>
</feature>
<protein>
    <submittedName>
        <fullName evidence="4">AAA family ATPase</fullName>
    </submittedName>
</protein>